<dbReference type="EMBL" id="JAIWIY010000001">
    <property type="protein sequence ID" value="MCA2096032.1"/>
    <property type="molecule type" value="Genomic_DNA"/>
</dbReference>
<name>A0ABS7YWB4_9FIRM</name>
<gene>
    <name evidence="1" type="ORF">LDJ82_03790</name>
</gene>
<evidence type="ECO:0000313" key="2">
    <source>
        <dbReference type="Proteomes" id="UP001198374"/>
    </source>
</evidence>
<dbReference type="RefSeq" id="WP_209773508.1">
    <property type="nucleotide sequence ID" value="NZ_JAGGLO010000004.1"/>
</dbReference>
<sequence>MIFTSIYSDYKSQGLHPVLIKVIDFLKETDFSDIGPGEYELEGRDIFYQVHEIKTEELEKRSPESHKEYIDCQFVVKGEEKIGITRLKDSYSVKEYFENRDLIFYKSVEDEGYVHAVEGCVSVFFPEDVHKPQIAFKEPADEKKVVVKIRTSLLSNQE</sequence>
<dbReference type="Proteomes" id="UP001198374">
    <property type="component" value="Unassembled WGS sequence"/>
</dbReference>
<reference evidence="2" key="1">
    <citation type="submission" date="2023-07" db="EMBL/GenBank/DDBJ databases">
        <title>FDA dAtabase for Regulatory Grade micrObial Sequences (FDA-ARGOS): Supporting development and validation of Infectious Disease Dx tests.</title>
        <authorList>
            <person name="Sproer C."/>
            <person name="Gronow S."/>
            <person name="Severitt S."/>
            <person name="Schroder I."/>
            <person name="Tallon L."/>
            <person name="Sadzewicz L."/>
            <person name="Zhao X."/>
            <person name="Boylan J."/>
            <person name="Ott S."/>
            <person name="Bowen H."/>
            <person name="Vavikolanu K."/>
            <person name="Hazen T."/>
            <person name="Aluvathingal J."/>
            <person name="Nadendla S."/>
            <person name="Lowell S."/>
            <person name="Myers T."/>
            <person name="Yan Y."/>
        </authorList>
    </citation>
    <scope>NUCLEOTIDE SEQUENCE [LARGE SCALE GENOMIC DNA]</scope>
    <source>
        <strain evidence="2">FDAARGOS_1538</strain>
    </source>
</reference>
<keyword evidence="2" id="KW-1185">Reference proteome</keyword>
<dbReference type="Pfam" id="PF04074">
    <property type="entry name" value="DUF386"/>
    <property type="match status" value="1"/>
</dbReference>
<protein>
    <submittedName>
        <fullName evidence="1">YhcH/YjgK/YiaL family protein</fullName>
    </submittedName>
</protein>
<dbReference type="PANTHER" id="PTHR34986:SF1">
    <property type="entry name" value="PROTEIN YIAL"/>
    <property type="match status" value="1"/>
</dbReference>
<dbReference type="InterPro" id="IPR037012">
    <property type="entry name" value="NanQ/TabA/YiaL_sf"/>
</dbReference>
<dbReference type="SUPFAM" id="SSF51197">
    <property type="entry name" value="Clavaminate synthase-like"/>
    <property type="match status" value="1"/>
</dbReference>
<dbReference type="PANTHER" id="PTHR34986">
    <property type="entry name" value="EVOLVED BETA-GALACTOSIDASE SUBUNIT BETA"/>
    <property type="match status" value="1"/>
</dbReference>
<accession>A0ABS7YWB4</accession>
<dbReference type="Gene3D" id="2.60.120.370">
    <property type="entry name" value="YhcH/YjgK/YiaL"/>
    <property type="match status" value="1"/>
</dbReference>
<comment type="caution">
    <text evidence="1">The sequence shown here is derived from an EMBL/GenBank/DDBJ whole genome shotgun (WGS) entry which is preliminary data.</text>
</comment>
<dbReference type="NCBIfam" id="TIGR00022">
    <property type="entry name" value="YhcH/YjgK/YiaL family protein"/>
    <property type="match status" value="1"/>
</dbReference>
<evidence type="ECO:0000313" key="1">
    <source>
        <dbReference type="EMBL" id="MCA2096032.1"/>
    </source>
</evidence>
<proteinExistence type="predicted"/>
<dbReference type="InterPro" id="IPR004375">
    <property type="entry name" value="NanQ/TabA/YiaL"/>
</dbReference>
<organism evidence="1 2">
    <name type="scientific">Anaerococcus degeneri</name>
    <dbReference type="NCBI Taxonomy" id="361500"/>
    <lineage>
        <taxon>Bacteria</taxon>
        <taxon>Bacillati</taxon>
        <taxon>Bacillota</taxon>
        <taxon>Tissierellia</taxon>
        <taxon>Tissierellales</taxon>
        <taxon>Peptoniphilaceae</taxon>
        <taxon>Anaerococcus</taxon>
    </lineage>
</organism>